<dbReference type="Proteomes" id="UP000770889">
    <property type="component" value="Unassembled WGS sequence"/>
</dbReference>
<proteinExistence type="predicted"/>
<gene>
    <name evidence="1" type="ORF">KME65_10175</name>
</gene>
<protein>
    <submittedName>
        <fullName evidence="1">Uncharacterized protein</fullName>
    </submittedName>
</protein>
<evidence type="ECO:0000313" key="1">
    <source>
        <dbReference type="EMBL" id="MBT2989320.1"/>
    </source>
</evidence>
<organism evidence="1 2">
    <name type="scientific">Candidatus Thiodiazotropha taylori</name>
    <dbReference type="NCBI Taxonomy" id="2792791"/>
    <lineage>
        <taxon>Bacteria</taxon>
        <taxon>Pseudomonadati</taxon>
        <taxon>Pseudomonadota</taxon>
        <taxon>Gammaproteobacteria</taxon>
        <taxon>Chromatiales</taxon>
        <taxon>Sedimenticolaceae</taxon>
        <taxon>Candidatus Thiodiazotropha</taxon>
    </lineage>
</organism>
<accession>A0A944M916</accession>
<dbReference type="AlphaFoldDB" id="A0A944M916"/>
<evidence type="ECO:0000313" key="2">
    <source>
        <dbReference type="Proteomes" id="UP000770889"/>
    </source>
</evidence>
<comment type="caution">
    <text evidence="1">The sequence shown here is derived from an EMBL/GenBank/DDBJ whole genome shotgun (WGS) entry which is preliminary data.</text>
</comment>
<name>A0A944M916_9GAMM</name>
<sequence>MEMPTILSRVFVEIQSQAEKETRIIILLRKIVANPYLNLLVGLSLLYTSGLDAWYELQTIDRFHVGTHH</sequence>
<reference evidence="1 2" key="1">
    <citation type="submission" date="2021-05" db="EMBL/GenBank/DDBJ databases">
        <title>Genetic and Functional Diversity in Clade A Lucinid endosymbionts from the Bahamas.</title>
        <authorList>
            <person name="Giani N.M."/>
            <person name="Engel A.S."/>
            <person name="Campbell B.J."/>
        </authorList>
    </citation>
    <scope>NUCLEOTIDE SEQUENCE [LARGE SCALE GENOMIC DNA]</scope>
    <source>
        <strain evidence="1">LUC16012Gg_MoonRockCtena</strain>
    </source>
</reference>
<dbReference type="EMBL" id="JAHHGM010000008">
    <property type="protein sequence ID" value="MBT2989320.1"/>
    <property type="molecule type" value="Genomic_DNA"/>
</dbReference>